<dbReference type="EMBL" id="FZOU01000001">
    <property type="protein sequence ID" value="SNS23714.1"/>
    <property type="molecule type" value="Genomic_DNA"/>
</dbReference>
<evidence type="ECO:0000256" key="3">
    <source>
        <dbReference type="ARBA" id="ARBA00022679"/>
    </source>
</evidence>
<evidence type="ECO:0000256" key="1">
    <source>
        <dbReference type="ARBA" id="ARBA00006739"/>
    </source>
</evidence>
<dbReference type="GO" id="GO:0016757">
    <property type="term" value="F:glycosyltransferase activity"/>
    <property type="evidence" value="ECO:0007669"/>
    <property type="project" value="UniProtKB-KW"/>
</dbReference>
<dbReference type="Proteomes" id="UP000198356">
    <property type="component" value="Unassembled WGS sequence"/>
</dbReference>
<dbReference type="Gene3D" id="3.90.550.10">
    <property type="entry name" value="Spore Coat Polysaccharide Biosynthesis Protein SpsA, Chain A"/>
    <property type="match status" value="1"/>
</dbReference>
<evidence type="ECO:0000313" key="5">
    <source>
        <dbReference type="Proteomes" id="UP000198356"/>
    </source>
</evidence>
<proteinExistence type="inferred from homology"/>
<accession>A0A239CW02</accession>
<dbReference type="SUPFAM" id="SSF53448">
    <property type="entry name" value="Nucleotide-diphospho-sugar transferases"/>
    <property type="match status" value="1"/>
</dbReference>
<evidence type="ECO:0000256" key="2">
    <source>
        <dbReference type="ARBA" id="ARBA00022676"/>
    </source>
</evidence>
<evidence type="ECO:0000313" key="4">
    <source>
        <dbReference type="EMBL" id="SNS23714.1"/>
    </source>
</evidence>
<dbReference type="RefSeq" id="WP_089406455.1">
    <property type="nucleotide sequence ID" value="NZ_FZOU01000001.1"/>
</dbReference>
<keyword evidence="5" id="KW-1185">Reference proteome</keyword>
<organism evidence="4 5">
    <name type="scientific">Granulicella rosea</name>
    <dbReference type="NCBI Taxonomy" id="474952"/>
    <lineage>
        <taxon>Bacteria</taxon>
        <taxon>Pseudomonadati</taxon>
        <taxon>Acidobacteriota</taxon>
        <taxon>Terriglobia</taxon>
        <taxon>Terriglobales</taxon>
        <taxon>Acidobacteriaceae</taxon>
        <taxon>Granulicella</taxon>
    </lineage>
</organism>
<dbReference type="PANTHER" id="PTHR43179">
    <property type="entry name" value="RHAMNOSYLTRANSFERASE WBBL"/>
    <property type="match status" value="1"/>
</dbReference>
<dbReference type="CDD" id="cd04186">
    <property type="entry name" value="GT_2_like_c"/>
    <property type="match status" value="1"/>
</dbReference>
<gene>
    <name evidence="4" type="ORF">SAMN05421770_101114</name>
</gene>
<keyword evidence="3" id="KW-0808">Transferase</keyword>
<protein>
    <recommendedName>
        <fullName evidence="6">Glycosyltransferase 2-like domain-containing protein</fullName>
    </recommendedName>
</protein>
<dbReference type="Pfam" id="PF13641">
    <property type="entry name" value="Glyco_tranf_2_3"/>
    <property type="match status" value="1"/>
</dbReference>
<name>A0A239CW02_9BACT</name>
<comment type="similarity">
    <text evidence="1">Belongs to the glycosyltransferase 2 family.</text>
</comment>
<reference evidence="4 5" key="1">
    <citation type="submission" date="2017-06" db="EMBL/GenBank/DDBJ databases">
        <authorList>
            <person name="Kim H.J."/>
            <person name="Triplett B.A."/>
        </authorList>
    </citation>
    <scope>NUCLEOTIDE SEQUENCE [LARGE SCALE GENOMIC DNA]</scope>
    <source>
        <strain evidence="4 5">DSM 18704</strain>
    </source>
</reference>
<keyword evidence="2" id="KW-0328">Glycosyltransferase</keyword>
<dbReference type="OrthoDB" id="9771846at2"/>
<sequence length="306" mass="33552">MSDLAGWIETGDAAMSAPSVACVLVNWNGWQDTIDCLASLRLQAYPGLRVIVVDNGSTNDSVSRIRAAHPWVQLVETGANLGFPGGCNVGTRLAYSQGADYVWLLNNDTVAPPDTLSRLVATARRNPQAGVVGAILYYAHDPAKVQAWGGGSFNLWTAYVSHFTAPADFGPESAFFTGACMLLPRWVLEQVGILHEGFFMYCDDVDLCLRLHRAGHPLVLAEGTAILHREGASSPRHSPLIDQFATTSTLRLLFRHAPVPAVSGAIYLLLRLGNRLRRREWSNFTAVLHGVRIFLQERNRAFSERL</sequence>
<dbReference type="AlphaFoldDB" id="A0A239CW02"/>
<dbReference type="PANTHER" id="PTHR43179:SF12">
    <property type="entry name" value="GALACTOFURANOSYLTRANSFERASE GLFT2"/>
    <property type="match status" value="1"/>
</dbReference>
<dbReference type="InterPro" id="IPR029044">
    <property type="entry name" value="Nucleotide-diphossugar_trans"/>
</dbReference>
<evidence type="ECO:0008006" key="6">
    <source>
        <dbReference type="Google" id="ProtNLM"/>
    </source>
</evidence>